<evidence type="ECO:0000313" key="2">
    <source>
        <dbReference type="EMBL" id="XDQ40808.1"/>
    </source>
</evidence>
<proteinExistence type="predicted"/>
<evidence type="ECO:0000256" key="1">
    <source>
        <dbReference type="SAM" id="MobiDB-lite"/>
    </source>
</evidence>
<organism evidence="2">
    <name type="scientific">Streptomyces sp. R39</name>
    <dbReference type="NCBI Taxonomy" id="3238631"/>
    <lineage>
        <taxon>Bacteria</taxon>
        <taxon>Bacillati</taxon>
        <taxon>Actinomycetota</taxon>
        <taxon>Actinomycetes</taxon>
        <taxon>Kitasatosporales</taxon>
        <taxon>Streptomycetaceae</taxon>
        <taxon>Streptomyces</taxon>
    </lineage>
</organism>
<protein>
    <submittedName>
        <fullName evidence="2">Uncharacterized protein</fullName>
    </submittedName>
</protein>
<reference evidence="2" key="1">
    <citation type="submission" date="2024-07" db="EMBL/GenBank/DDBJ databases">
        <authorList>
            <person name="Yu S.T."/>
        </authorList>
    </citation>
    <scope>NUCLEOTIDE SEQUENCE</scope>
    <source>
        <strain evidence="2">R39</strain>
    </source>
</reference>
<dbReference type="AlphaFoldDB" id="A0AB39QHK8"/>
<dbReference type="EMBL" id="CP163441">
    <property type="protein sequence ID" value="XDQ40808.1"/>
    <property type="molecule type" value="Genomic_DNA"/>
</dbReference>
<sequence length="248" mass="27311">MRRPSRNRSRWPPPRSGPLDVTCPAPSCLPGHTFTLMLTGMWEELPSPHPHHSPDAAATDHALTLARAITADYITTESEPAAARINTLLGRPVELPHIPVRIVWATARLTAGPEAQRAAVDQERRAHEQQQRRAEHDRRLDQAHVLRDTLMSDPSLALAYWFAVAPHTIDKSSLTRLEELFATAAAYAPNGTWAPLARLLHTFTGQLSDDAKRHLLDTLAALTDRYGQADIAAAIRGLRITPNGSDPP</sequence>
<gene>
    <name evidence="2" type="ORF">AB5J52_00040</name>
</gene>
<name>A0AB39QHK8_9ACTN</name>
<dbReference type="RefSeq" id="WP_369220571.1">
    <property type="nucleotide sequence ID" value="NZ_CP163441.1"/>
</dbReference>
<accession>A0AB39QHK8</accession>
<feature type="region of interest" description="Disordered" evidence="1">
    <location>
        <begin position="1"/>
        <end position="20"/>
    </location>
</feature>